<proteinExistence type="predicted"/>
<dbReference type="EMBL" id="AFBQ01000016">
    <property type="protein sequence ID" value="EHY32459.1"/>
    <property type="molecule type" value="Genomic_DNA"/>
</dbReference>
<sequence length="61" mass="6917">MGGALFGRRLRECLRFLFGFSSLRGILPRGGLAGQNRRSGRHRETPRQERPPEDFFAAAGW</sequence>
<name>H3KBP5_9BURK</name>
<dbReference type="PATRIC" id="fig|762967.3.peg.125"/>
<reference evidence="2 3" key="1">
    <citation type="submission" date="2011-11" db="EMBL/GenBank/DDBJ databases">
        <authorList>
            <person name="Weinstock G."/>
            <person name="Sodergren E."/>
            <person name="Clifton S."/>
            <person name="Fulton L."/>
            <person name="Fulton B."/>
            <person name="Courtney L."/>
            <person name="Fronick C."/>
            <person name="Harrison M."/>
            <person name="Strong C."/>
            <person name="Farmer C."/>
            <person name="Delahaunty K."/>
            <person name="Markovic C."/>
            <person name="Hall O."/>
            <person name="Minx P."/>
            <person name="Tomlinson C."/>
            <person name="Mitreva M."/>
            <person name="Hou S."/>
            <person name="Chen J."/>
            <person name="Wollam A."/>
            <person name="Pepin K.H."/>
            <person name="Johnson M."/>
            <person name="Bhonagiri V."/>
            <person name="Zhang X."/>
            <person name="Suruliraj S."/>
            <person name="Warren W."/>
            <person name="Chinwalla A."/>
            <person name="Mardis E.R."/>
            <person name="Wilson R.K."/>
        </authorList>
    </citation>
    <scope>NUCLEOTIDE SEQUENCE [LARGE SCALE GENOMIC DNA]</scope>
    <source>
        <strain evidence="2 3">YIT 11816</strain>
    </source>
</reference>
<dbReference type="HOGENOM" id="CLU_2921090_0_0_4"/>
<feature type="compositionally biased region" description="Basic and acidic residues" evidence="1">
    <location>
        <begin position="42"/>
        <end position="53"/>
    </location>
</feature>
<gene>
    <name evidence="2" type="ORF">HMPREF9440_00141</name>
</gene>
<evidence type="ECO:0000313" key="2">
    <source>
        <dbReference type="EMBL" id="EHY32459.1"/>
    </source>
</evidence>
<protein>
    <submittedName>
        <fullName evidence="2">Uncharacterized protein</fullName>
    </submittedName>
</protein>
<evidence type="ECO:0000313" key="3">
    <source>
        <dbReference type="Proteomes" id="UP000004956"/>
    </source>
</evidence>
<accession>H3KBP5</accession>
<keyword evidence="3" id="KW-1185">Reference proteome</keyword>
<evidence type="ECO:0000256" key="1">
    <source>
        <dbReference type="SAM" id="MobiDB-lite"/>
    </source>
</evidence>
<feature type="region of interest" description="Disordered" evidence="1">
    <location>
        <begin position="29"/>
        <end position="61"/>
    </location>
</feature>
<dbReference type="Proteomes" id="UP000004956">
    <property type="component" value="Unassembled WGS sequence"/>
</dbReference>
<dbReference type="AlphaFoldDB" id="H3KBP5"/>
<comment type="caution">
    <text evidence="2">The sequence shown here is derived from an EMBL/GenBank/DDBJ whole genome shotgun (WGS) entry which is preliminary data.</text>
</comment>
<organism evidence="2 3">
    <name type="scientific">Sutterella parvirubra YIT 11816</name>
    <dbReference type="NCBI Taxonomy" id="762967"/>
    <lineage>
        <taxon>Bacteria</taxon>
        <taxon>Pseudomonadati</taxon>
        <taxon>Pseudomonadota</taxon>
        <taxon>Betaproteobacteria</taxon>
        <taxon>Burkholderiales</taxon>
        <taxon>Sutterellaceae</taxon>
        <taxon>Sutterella</taxon>
    </lineage>
</organism>